<dbReference type="AlphaFoldDB" id="A0A5N4CLJ0"/>
<feature type="compositionally biased region" description="Basic and acidic residues" evidence="4">
    <location>
        <begin position="1"/>
        <end position="28"/>
    </location>
</feature>
<accession>A0A5N4CLJ0</accession>
<feature type="domain" description="RRM" evidence="5">
    <location>
        <begin position="120"/>
        <end position="199"/>
    </location>
</feature>
<dbReference type="InterPro" id="IPR012677">
    <property type="entry name" value="Nucleotide-bd_a/b_plait_sf"/>
</dbReference>
<keyword evidence="6" id="KW-0687">Ribonucleoprotein</keyword>
<dbReference type="GO" id="GO:0051028">
    <property type="term" value="P:mRNA transport"/>
    <property type="evidence" value="ECO:0007669"/>
    <property type="project" value="TreeGrafter"/>
</dbReference>
<feature type="compositionally biased region" description="Gly residues" evidence="4">
    <location>
        <begin position="286"/>
        <end position="308"/>
    </location>
</feature>
<dbReference type="PANTHER" id="PTHR48026">
    <property type="entry name" value="HOMOLOGOUS TO DROSOPHILA SQD (SQUID) PROTEIN"/>
    <property type="match status" value="1"/>
</dbReference>
<evidence type="ECO:0000313" key="6">
    <source>
        <dbReference type="EMBL" id="KAB1259806.1"/>
    </source>
</evidence>
<keyword evidence="7" id="KW-1185">Reference proteome</keyword>
<evidence type="ECO:0000256" key="3">
    <source>
        <dbReference type="PROSITE-ProRule" id="PRU00176"/>
    </source>
</evidence>
<dbReference type="FunFam" id="3.30.70.330:FF:000040">
    <property type="entry name" value="Heterogeneous nuclear ribonucleoprotein A2/B1"/>
    <property type="match status" value="1"/>
</dbReference>
<proteinExistence type="predicted"/>
<dbReference type="SUPFAM" id="SSF54928">
    <property type="entry name" value="RNA-binding domain, RBD"/>
    <property type="match status" value="1"/>
</dbReference>
<reference evidence="6 7" key="1">
    <citation type="journal article" date="2019" name="Mol. Ecol. Resour.">
        <title>Improving Illumina assemblies with Hi-C and long reads: an example with the North African dromedary.</title>
        <authorList>
            <person name="Elbers J.P."/>
            <person name="Rogers M.F."/>
            <person name="Perelman P.L."/>
            <person name="Proskuryakova A.A."/>
            <person name="Serdyukova N.A."/>
            <person name="Johnson W.E."/>
            <person name="Horin P."/>
            <person name="Corander J."/>
            <person name="Murphy D."/>
            <person name="Burger P.A."/>
        </authorList>
    </citation>
    <scope>NUCLEOTIDE SEQUENCE [LARGE SCALE GENOMIC DNA]</scope>
    <source>
        <strain evidence="6">Drom800</strain>
        <tissue evidence="6">Blood</tissue>
    </source>
</reference>
<feature type="domain" description="RRM" evidence="5">
    <location>
        <begin position="29"/>
        <end position="111"/>
    </location>
</feature>
<dbReference type="GO" id="GO:0043047">
    <property type="term" value="F:single-stranded telomeric DNA binding"/>
    <property type="evidence" value="ECO:0007669"/>
    <property type="project" value="TreeGrafter"/>
</dbReference>
<dbReference type="Pfam" id="PF00076">
    <property type="entry name" value="RRM_1"/>
    <property type="match status" value="2"/>
</dbReference>
<keyword evidence="2 3" id="KW-0694">RNA-binding</keyword>
<dbReference type="PANTHER" id="PTHR48026:SF13">
    <property type="entry name" value="HETEROGENEOUS NUCLEAR RIBONUCLEOPROTEINS A2_B1"/>
    <property type="match status" value="1"/>
</dbReference>
<feature type="region of interest" description="Disordered" evidence="4">
    <location>
        <begin position="1"/>
        <end position="33"/>
    </location>
</feature>
<dbReference type="FunFam" id="3.30.70.330:FF:000158">
    <property type="entry name" value="heterogeneous nuclear ribonucleoprotein A3 isoform X1"/>
    <property type="match status" value="1"/>
</dbReference>
<dbReference type="InterPro" id="IPR035979">
    <property type="entry name" value="RBD_domain_sf"/>
</dbReference>
<dbReference type="STRING" id="9838.ENSCDRP00005019878"/>
<feature type="compositionally biased region" description="Basic and acidic residues" evidence="4">
    <location>
        <begin position="188"/>
        <end position="201"/>
    </location>
</feature>
<dbReference type="EMBL" id="JWIN03000022">
    <property type="protein sequence ID" value="KAB1259806.1"/>
    <property type="molecule type" value="Genomic_DNA"/>
</dbReference>
<evidence type="ECO:0000256" key="2">
    <source>
        <dbReference type="ARBA" id="ARBA00022884"/>
    </source>
</evidence>
<evidence type="ECO:0000313" key="7">
    <source>
        <dbReference type="Proteomes" id="UP000299084"/>
    </source>
</evidence>
<evidence type="ECO:0000256" key="1">
    <source>
        <dbReference type="ARBA" id="ARBA00022737"/>
    </source>
</evidence>
<organism evidence="6 7">
    <name type="scientific">Camelus dromedarius</name>
    <name type="common">Dromedary</name>
    <name type="synonym">Arabian camel</name>
    <dbReference type="NCBI Taxonomy" id="9838"/>
    <lineage>
        <taxon>Eukaryota</taxon>
        <taxon>Metazoa</taxon>
        <taxon>Chordata</taxon>
        <taxon>Craniata</taxon>
        <taxon>Vertebrata</taxon>
        <taxon>Euteleostomi</taxon>
        <taxon>Mammalia</taxon>
        <taxon>Eutheria</taxon>
        <taxon>Laurasiatheria</taxon>
        <taxon>Artiodactyla</taxon>
        <taxon>Tylopoda</taxon>
        <taxon>Camelidae</taxon>
        <taxon>Camelus</taxon>
    </lineage>
</organism>
<comment type="caution">
    <text evidence="6">The sequence shown here is derived from an EMBL/GenBank/DDBJ whole genome shotgun (WGS) entry which is preliminary data.</text>
</comment>
<dbReference type="GO" id="GO:0003730">
    <property type="term" value="F:mRNA 3'-UTR binding"/>
    <property type="evidence" value="ECO:0007669"/>
    <property type="project" value="TreeGrafter"/>
</dbReference>
<keyword evidence="1" id="KW-0677">Repeat</keyword>
<dbReference type="Proteomes" id="UP000299084">
    <property type="component" value="Unassembled WGS sequence"/>
</dbReference>
<dbReference type="PROSITE" id="PS50102">
    <property type="entry name" value="RRM"/>
    <property type="match status" value="2"/>
</dbReference>
<evidence type="ECO:0000259" key="5">
    <source>
        <dbReference type="PROSITE" id="PS50102"/>
    </source>
</evidence>
<name>A0A5N4CLJ0_CAMDR</name>
<sequence length="372" mass="40243">MAERNKAGTKENSKAPPLEKRKTREEKFPQLFVGGLSSETTEESLRNYYRQWGKLRGCVLIRDPETRRSRRFGFVTFSSTAEVDAAMAARPHSIDGKTVAPRRAVPREGREKPEAVLTVKTLFVAGIQEDTEEHHLRDYFKKYGKIDAIEITIDRQAGNRRAFGFVTFDDHDSVDKIVLQKHHSINGHRAEVRKDVSRQEMQEVPSPRSGRGGRPDNGYAHGGRNVSGEPERKFRGGSDGHGRVNKVGGSAHGYKGGRGGGSFGGSPGYAGGRERYEGEGSVHGNQGEGSGGDCDKSGGGTSGSGNGNDLGNDQQKPKSNLQESRKLDDSRNVGGSSGGEDHCPGGSGGGGVQCETRQHQAPAYPSWASLFY</sequence>
<feature type="region of interest" description="Disordered" evidence="4">
    <location>
        <begin position="185"/>
        <end position="358"/>
    </location>
</feature>
<dbReference type="GO" id="GO:0071013">
    <property type="term" value="C:catalytic step 2 spliceosome"/>
    <property type="evidence" value="ECO:0007669"/>
    <property type="project" value="TreeGrafter"/>
</dbReference>
<dbReference type="Gene3D" id="3.30.70.330">
    <property type="match status" value="2"/>
</dbReference>
<dbReference type="GO" id="GO:0000398">
    <property type="term" value="P:mRNA splicing, via spliceosome"/>
    <property type="evidence" value="ECO:0007669"/>
    <property type="project" value="TreeGrafter"/>
</dbReference>
<gene>
    <name evidence="6" type="ORF">Cadr_000025324</name>
</gene>
<protein>
    <submittedName>
        <fullName evidence="6">Heterogeneous nuclear ribonucleoproteins A2/B1</fullName>
    </submittedName>
</protein>
<feature type="compositionally biased region" description="Gly residues" evidence="4">
    <location>
        <begin position="250"/>
        <end position="271"/>
    </location>
</feature>
<dbReference type="SMART" id="SM00360">
    <property type="entry name" value="RRM"/>
    <property type="match status" value="2"/>
</dbReference>
<feature type="compositionally biased region" description="Basic and acidic residues" evidence="4">
    <location>
        <begin position="229"/>
        <end position="242"/>
    </location>
</feature>
<evidence type="ECO:0000256" key="4">
    <source>
        <dbReference type="SAM" id="MobiDB-lite"/>
    </source>
</evidence>
<dbReference type="InterPro" id="IPR000504">
    <property type="entry name" value="RRM_dom"/>
</dbReference>